<evidence type="ECO:0000313" key="3">
    <source>
        <dbReference type="EMBL" id="RMI46621.1"/>
    </source>
</evidence>
<sequence>MDKKTETKKKRIPGTARTRVVALLGVVTIAFGTTAAWTATKANALTGNAASENHALTDNARTSEVKGEVTSALNTVFSYNYADTAKTEQAAKKLLTGDAVRQYDAMFATVRQQAPQQKQILTTTVTDTAVKSLTDDKARLLIFADQRNTRTDKNQTSYSAAVFAVTAIRVGGTWKLSTIDTFGG</sequence>
<name>A0A3M2MAV9_9ACTN</name>
<dbReference type="AlphaFoldDB" id="A0A3M2MAV9"/>
<comment type="caution">
    <text evidence="3">The sequence shown here is derived from an EMBL/GenBank/DDBJ whole genome shotgun (WGS) entry which is preliminary data.</text>
</comment>
<keyword evidence="2" id="KW-0472">Membrane</keyword>
<comment type="subcellular location">
    <subcellularLocation>
        <location evidence="1">Membrane</location>
    </subcellularLocation>
</comment>
<evidence type="ECO:0000313" key="4">
    <source>
        <dbReference type="Proteomes" id="UP000282674"/>
    </source>
</evidence>
<evidence type="ECO:0000256" key="2">
    <source>
        <dbReference type="ARBA" id="ARBA00023136"/>
    </source>
</evidence>
<dbReference type="RefSeq" id="WP_122193428.1">
    <property type="nucleotide sequence ID" value="NZ_JBHSKC010000020.1"/>
</dbReference>
<accession>A0A3M2MAV9</accession>
<dbReference type="PANTHER" id="PTHR37042">
    <property type="entry name" value="OUTER MEMBRANE PROTEIN RV1973"/>
    <property type="match status" value="1"/>
</dbReference>
<proteinExistence type="predicted"/>
<protein>
    <recommendedName>
        <fullName evidence="5">Mce-associated membrane protein</fullName>
    </recommendedName>
</protein>
<dbReference type="GO" id="GO:0016020">
    <property type="term" value="C:membrane"/>
    <property type="evidence" value="ECO:0007669"/>
    <property type="project" value="UniProtKB-SubCell"/>
</dbReference>
<evidence type="ECO:0008006" key="5">
    <source>
        <dbReference type="Google" id="ProtNLM"/>
    </source>
</evidence>
<organism evidence="3 4">
    <name type="scientific">Actinomadura harenae</name>
    <dbReference type="NCBI Taxonomy" id="2483351"/>
    <lineage>
        <taxon>Bacteria</taxon>
        <taxon>Bacillati</taxon>
        <taxon>Actinomycetota</taxon>
        <taxon>Actinomycetes</taxon>
        <taxon>Streptosporangiales</taxon>
        <taxon>Thermomonosporaceae</taxon>
        <taxon>Actinomadura</taxon>
    </lineage>
</organism>
<keyword evidence="4" id="KW-1185">Reference proteome</keyword>
<dbReference type="OrthoDB" id="5192320at2"/>
<gene>
    <name evidence="3" type="ORF">EBO15_06770</name>
</gene>
<dbReference type="Proteomes" id="UP000282674">
    <property type="component" value="Unassembled WGS sequence"/>
</dbReference>
<reference evidence="3 4" key="1">
    <citation type="submission" date="2018-10" db="EMBL/GenBank/DDBJ databases">
        <title>Isolation from soil.</title>
        <authorList>
            <person name="Hu J."/>
        </authorList>
    </citation>
    <scope>NUCLEOTIDE SEQUENCE [LARGE SCALE GENOMIC DNA]</scope>
    <source>
        <strain evidence="3 4">NEAU-Ht49</strain>
    </source>
</reference>
<dbReference type="EMBL" id="RFFG01000008">
    <property type="protein sequence ID" value="RMI46621.1"/>
    <property type="molecule type" value="Genomic_DNA"/>
</dbReference>
<evidence type="ECO:0000256" key="1">
    <source>
        <dbReference type="ARBA" id="ARBA00004370"/>
    </source>
</evidence>
<dbReference type="PANTHER" id="PTHR37042:SF4">
    <property type="entry name" value="OUTER MEMBRANE PROTEIN RV1973"/>
    <property type="match status" value="1"/>
</dbReference>